<evidence type="ECO:0000256" key="1">
    <source>
        <dbReference type="SAM" id="MobiDB-lite"/>
    </source>
</evidence>
<feature type="compositionally biased region" description="Polar residues" evidence="1">
    <location>
        <begin position="1"/>
        <end position="16"/>
    </location>
</feature>
<dbReference type="GeneID" id="66859824"/>
<reference evidence="2 3" key="1">
    <citation type="submission" date="2022-03" db="EMBL/GenBank/DDBJ databases">
        <title>Complete genome of Streptomyces rimosus ssp. rimosus R7 (=ATCC 10970).</title>
        <authorList>
            <person name="Beganovic S."/>
            <person name="Ruckert C."/>
            <person name="Busche T."/>
            <person name="Kalinowski J."/>
            <person name="Wittmann C."/>
        </authorList>
    </citation>
    <scope>NUCLEOTIDE SEQUENCE [LARGE SCALE GENOMIC DNA]</scope>
    <source>
        <strain evidence="2 3">R7</strain>
    </source>
</reference>
<dbReference type="InterPro" id="IPR046041">
    <property type="entry name" value="DUF5999"/>
</dbReference>
<name>A0ABY3YTM3_STRRM</name>
<dbReference type="Pfam" id="PF19462">
    <property type="entry name" value="DUF5999"/>
    <property type="match status" value="1"/>
</dbReference>
<dbReference type="EMBL" id="CP094298">
    <property type="protein sequence ID" value="UNZ01094.1"/>
    <property type="molecule type" value="Genomic_DNA"/>
</dbReference>
<sequence length="78" mass="8493">MPPTDNQRSRRSSCQHQPPCPPAEAPDREAAHIVATHPEQGWALRCNGVLTFEDMGELRPDGQVTAPHRLLTLAGAVT</sequence>
<proteinExistence type="predicted"/>
<organism evidence="2 3">
    <name type="scientific">Streptomyces rimosus subsp. rimosus</name>
    <dbReference type="NCBI Taxonomy" id="132474"/>
    <lineage>
        <taxon>Bacteria</taxon>
        <taxon>Bacillati</taxon>
        <taxon>Actinomycetota</taxon>
        <taxon>Actinomycetes</taxon>
        <taxon>Kitasatosporales</taxon>
        <taxon>Streptomycetaceae</taxon>
        <taxon>Streptomyces</taxon>
    </lineage>
</organism>
<dbReference type="Proteomes" id="UP000829494">
    <property type="component" value="Chromosome"/>
</dbReference>
<keyword evidence="3" id="KW-1185">Reference proteome</keyword>
<evidence type="ECO:0000313" key="2">
    <source>
        <dbReference type="EMBL" id="UNZ01094.1"/>
    </source>
</evidence>
<feature type="region of interest" description="Disordered" evidence="1">
    <location>
        <begin position="1"/>
        <end position="26"/>
    </location>
</feature>
<gene>
    <name evidence="2" type="ORF">SRIMR7_02975</name>
</gene>
<accession>A0ABY3YTM3</accession>
<evidence type="ECO:0000313" key="3">
    <source>
        <dbReference type="Proteomes" id="UP000829494"/>
    </source>
</evidence>
<protein>
    <submittedName>
        <fullName evidence="2">Uncharacterized protein</fullName>
    </submittedName>
</protein>
<dbReference type="RefSeq" id="WP_003979383.1">
    <property type="nucleotide sequence ID" value="NZ_CP043497.1"/>
</dbReference>